<dbReference type="AlphaFoldDB" id="A0A0S7BW70"/>
<dbReference type="Proteomes" id="UP000053091">
    <property type="component" value="Unassembled WGS sequence"/>
</dbReference>
<name>A0A0S7BW70_9BACT</name>
<protein>
    <submittedName>
        <fullName evidence="1">Uncharacterized protein</fullName>
    </submittedName>
</protein>
<dbReference type="RefSeq" id="WP_062039204.1">
    <property type="nucleotide sequence ID" value="NZ_DF968182.1"/>
</dbReference>
<proteinExistence type="predicted"/>
<accession>A0A0S7BW70</accession>
<keyword evidence="2" id="KW-1185">Reference proteome</keyword>
<dbReference type="STRING" id="1678841.TBC1_11951"/>
<gene>
    <name evidence="1" type="ORF">TBC1_11951</name>
</gene>
<evidence type="ECO:0000313" key="1">
    <source>
        <dbReference type="EMBL" id="GAP42811.1"/>
    </source>
</evidence>
<evidence type="ECO:0000313" key="2">
    <source>
        <dbReference type="Proteomes" id="UP000053091"/>
    </source>
</evidence>
<reference evidence="1" key="1">
    <citation type="journal article" date="2015" name="Genome Announc.">
        <title>Draft Genome Sequence of Bacteroidales Strain TBC1, a Novel Isolate from a Methanogenic Wastewater Treatment System.</title>
        <authorList>
            <person name="Tourlousse D.M."/>
            <person name="Matsuura N."/>
            <person name="Sun L."/>
            <person name="Toyonaga M."/>
            <person name="Kuroda K."/>
            <person name="Ohashi A."/>
            <person name="Cruz R."/>
            <person name="Yamaguchi T."/>
            <person name="Sekiguchi Y."/>
        </authorList>
    </citation>
    <scope>NUCLEOTIDE SEQUENCE [LARGE SCALE GENOMIC DNA]</scope>
    <source>
        <strain evidence="1">TBC1</strain>
    </source>
</reference>
<sequence>MKKVILLSGFILSLLLCFGQVKPVSKIKAKAPGLMLGLDSTIIKMEYARWNNENPDESWDVSSFPNRLVFYCHRSENKNRSNVAHIYDFDENGVNYKYTTVATQERFKYACDYLNNIALRNRYVYEYQGVNEFNQGVWISNRFMAEYTGCNCGNLKVTVTANIPEDAMTTIVDKCPVIPGKSGELLSIVYTPLN</sequence>
<dbReference type="EMBL" id="DF968182">
    <property type="protein sequence ID" value="GAP42811.1"/>
    <property type="molecule type" value="Genomic_DNA"/>
</dbReference>
<organism evidence="1">
    <name type="scientific">Lentimicrobium saccharophilum</name>
    <dbReference type="NCBI Taxonomy" id="1678841"/>
    <lineage>
        <taxon>Bacteria</taxon>
        <taxon>Pseudomonadati</taxon>
        <taxon>Bacteroidota</taxon>
        <taxon>Bacteroidia</taxon>
        <taxon>Bacteroidales</taxon>
        <taxon>Lentimicrobiaceae</taxon>
        <taxon>Lentimicrobium</taxon>
    </lineage>
</organism>